<evidence type="ECO:0000313" key="2">
    <source>
        <dbReference type="Proteomes" id="UP000325797"/>
    </source>
</evidence>
<keyword evidence="2" id="KW-1185">Reference proteome</keyword>
<dbReference type="EMBL" id="CP042582">
    <property type="protein sequence ID" value="QEX24025.1"/>
    <property type="molecule type" value="Genomic_DNA"/>
</dbReference>
<organism evidence="1 2">
    <name type="scientific">Hypericibacter adhaerens</name>
    <dbReference type="NCBI Taxonomy" id="2602016"/>
    <lineage>
        <taxon>Bacteria</taxon>
        <taxon>Pseudomonadati</taxon>
        <taxon>Pseudomonadota</taxon>
        <taxon>Alphaproteobacteria</taxon>
        <taxon>Rhodospirillales</taxon>
        <taxon>Dongiaceae</taxon>
        <taxon>Hypericibacter</taxon>
    </lineage>
</organism>
<evidence type="ECO:0000313" key="1">
    <source>
        <dbReference type="EMBL" id="QEX24025.1"/>
    </source>
</evidence>
<dbReference type="Pfam" id="PF05973">
    <property type="entry name" value="Gp49"/>
    <property type="match status" value="1"/>
</dbReference>
<proteinExistence type="predicted"/>
<name>A0A5J6N528_9PROT</name>
<dbReference type="InterPro" id="IPR009241">
    <property type="entry name" value="HigB-like"/>
</dbReference>
<reference evidence="1 2" key="1">
    <citation type="submission" date="2019-08" db="EMBL/GenBank/DDBJ databases">
        <title>Hyperibacter terrae gen. nov., sp. nov. and Hyperibacter viscosus sp. nov., two new members in the family Rhodospirillaceae isolated from the rhizosphere of Hypericum perforatum.</title>
        <authorList>
            <person name="Noviana Z."/>
        </authorList>
    </citation>
    <scope>NUCLEOTIDE SEQUENCE [LARGE SCALE GENOMIC DNA]</scope>
    <source>
        <strain evidence="1 2">R5959</strain>
    </source>
</reference>
<dbReference type="OrthoDB" id="9797093at2"/>
<gene>
    <name evidence="1" type="ORF">FRZ61_39660</name>
</gene>
<sequence>MEDGPARPLEWVGSSRDDLRGFPDDVQDHIGFALYQAQLGSKHRDAKPLTGLGSGILEVVSDFDANSYRAVYLVRFRDAVYVLHAFQKKSKRGIATPKAEIDLVKRRLKAAEQHYQATYGKGLKR</sequence>
<dbReference type="AlphaFoldDB" id="A0A5J6N528"/>
<evidence type="ECO:0008006" key="3">
    <source>
        <dbReference type="Google" id="ProtNLM"/>
    </source>
</evidence>
<dbReference type="KEGG" id="hadh:FRZ61_39660"/>
<dbReference type="RefSeq" id="WP_151119344.1">
    <property type="nucleotide sequence ID" value="NZ_CP042582.1"/>
</dbReference>
<protein>
    <recommendedName>
        <fullName evidence="3">Addiction module toxin RelE</fullName>
    </recommendedName>
</protein>
<accession>A0A5J6N528</accession>
<dbReference type="Proteomes" id="UP000325797">
    <property type="component" value="Chromosome"/>
</dbReference>